<gene>
    <name evidence="1" type="ORF">DFR85_09005</name>
</gene>
<dbReference type="InterPro" id="IPR024078">
    <property type="entry name" value="LmbE-like_dom_sf"/>
</dbReference>
<organism evidence="1 2">
    <name type="scientific">Acidianus brierleyi</name>
    <dbReference type="NCBI Taxonomy" id="41673"/>
    <lineage>
        <taxon>Archaea</taxon>
        <taxon>Thermoproteota</taxon>
        <taxon>Thermoprotei</taxon>
        <taxon>Sulfolobales</taxon>
        <taxon>Sulfolobaceae</taxon>
        <taxon>Acidianus</taxon>
    </lineage>
</organism>
<dbReference type="GO" id="GO:0016811">
    <property type="term" value="F:hydrolase activity, acting on carbon-nitrogen (but not peptide) bonds, in linear amides"/>
    <property type="evidence" value="ECO:0007669"/>
    <property type="project" value="TreeGrafter"/>
</dbReference>
<dbReference type="PANTHER" id="PTHR12993">
    <property type="entry name" value="N-ACETYLGLUCOSAMINYL-PHOSPHATIDYLINOSITOL DE-N-ACETYLASE-RELATED"/>
    <property type="match status" value="1"/>
</dbReference>
<dbReference type="InterPro" id="IPR003737">
    <property type="entry name" value="GlcNAc_PI_deacetylase-related"/>
</dbReference>
<dbReference type="SUPFAM" id="SSF102588">
    <property type="entry name" value="LmbE-like"/>
    <property type="match status" value="1"/>
</dbReference>
<name>A0A2U9IFF5_9CREN</name>
<dbReference type="KEGG" id="abri:DFR85_09005"/>
<dbReference type="PANTHER" id="PTHR12993:SF11">
    <property type="entry name" value="N-ACETYLGLUCOSAMINYL-PHOSPHATIDYLINOSITOL DE-N-ACETYLASE"/>
    <property type="match status" value="1"/>
</dbReference>
<dbReference type="Proteomes" id="UP000248044">
    <property type="component" value="Chromosome"/>
</dbReference>
<evidence type="ECO:0000313" key="2">
    <source>
        <dbReference type="Proteomes" id="UP000248044"/>
    </source>
</evidence>
<evidence type="ECO:0000313" key="1">
    <source>
        <dbReference type="EMBL" id="AWR94710.1"/>
    </source>
</evidence>
<dbReference type="Pfam" id="PF02585">
    <property type="entry name" value="PIG-L"/>
    <property type="match status" value="1"/>
</dbReference>
<keyword evidence="2" id="KW-1185">Reference proteome</keyword>
<sequence>MGKNNNLIKYMADMTTLIFSPHADDETLGCGGSIAARRSSGEEVYIVFMTDGRYGSPLPEERGSKELIETRKKEALNALEILGIKKDNIYFLDFEDGHLSKSKKLALLKVEDIIKTVKPNNIYFTSHIDAHTDHSTTGEIVRKAIGNLNINVKQYSFMIWKPRLIARDLNISIKFIKSYFYKPRIEVVDISKYLNIKLKALEEYKSQVKWFSKEFLSRFTTNYETFFI</sequence>
<dbReference type="EMBL" id="CP029289">
    <property type="protein sequence ID" value="AWR94710.1"/>
    <property type="molecule type" value="Genomic_DNA"/>
</dbReference>
<proteinExistence type="predicted"/>
<dbReference type="AlphaFoldDB" id="A0A2U9IFF5"/>
<dbReference type="Gene3D" id="3.40.50.10320">
    <property type="entry name" value="LmbE-like"/>
    <property type="match status" value="1"/>
</dbReference>
<reference evidence="1 2" key="1">
    <citation type="submission" date="2018-05" db="EMBL/GenBank/DDBJ databases">
        <title>Complete Genome Sequences of Extremely Thermoacidophilic, Metal-Mobilizing Type-Strain Members of the Archaeal Family Sulfolobaceae: Acidianus brierleyi DSM-1651T, Acidianus sulfidivorans DSM-18786T, Metallosphaera hakonensis DSM-7519T, and Metallosphaera prunae DSM-10039T.</title>
        <authorList>
            <person name="Counts J.A."/>
            <person name="Kelly R.M."/>
        </authorList>
    </citation>
    <scope>NUCLEOTIDE SEQUENCE [LARGE SCALE GENOMIC DNA]</scope>
    <source>
        <strain evidence="1 2">DSM 1651</strain>
    </source>
</reference>
<accession>A0A2U9IFF5</accession>
<protein>
    <submittedName>
        <fullName evidence="1">PIG-L family deacetylase</fullName>
    </submittedName>
</protein>